<protein>
    <submittedName>
        <fullName evidence="1">Uncharacterized protein</fullName>
    </submittedName>
</protein>
<dbReference type="Proteomes" id="UP001223547">
    <property type="component" value="Unassembled WGS sequence"/>
</dbReference>
<name>A0ABT7HGV0_9GAMM</name>
<keyword evidence="2" id="KW-1185">Reference proteome</keyword>
<organism evidence="1 2">
    <name type="scientific">Marinobacter albus</name>
    <dbReference type="NCBI Taxonomy" id="3030833"/>
    <lineage>
        <taxon>Bacteria</taxon>
        <taxon>Pseudomonadati</taxon>
        <taxon>Pseudomonadota</taxon>
        <taxon>Gammaproteobacteria</taxon>
        <taxon>Pseudomonadales</taxon>
        <taxon>Marinobacteraceae</taxon>
        <taxon>Marinobacter</taxon>
    </lineage>
</organism>
<comment type="caution">
    <text evidence="1">The sequence shown here is derived from an EMBL/GenBank/DDBJ whole genome shotgun (WGS) entry which is preliminary data.</text>
</comment>
<accession>A0ABT7HGV0</accession>
<dbReference type="InterPro" id="IPR046674">
    <property type="entry name" value="DUF6544"/>
</dbReference>
<proteinExistence type="predicted"/>
<gene>
    <name evidence="1" type="ORF">QQF73_16410</name>
</gene>
<dbReference type="Pfam" id="PF20181">
    <property type="entry name" value="DUF6544"/>
    <property type="match status" value="1"/>
</dbReference>
<reference evidence="1 2" key="1">
    <citation type="submission" date="2023-05" db="EMBL/GenBank/DDBJ databases">
        <title>Marinobacter albus sp. nov., a marine bacterium isolated from sand in a coastal intertidal zone of huludao.</title>
        <authorList>
            <person name="Deng T."/>
        </authorList>
    </citation>
    <scope>NUCLEOTIDE SEQUENCE [LARGE SCALE GENOMIC DNA]</scope>
    <source>
        <strain evidence="1 2">M216</strain>
    </source>
</reference>
<dbReference type="RefSeq" id="WP_285368857.1">
    <property type="nucleotide sequence ID" value="NZ_JASSQD010000003.1"/>
</dbReference>
<evidence type="ECO:0000313" key="2">
    <source>
        <dbReference type="Proteomes" id="UP001223547"/>
    </source>
</evidence>
<evidence type="ECO:0000313" key="1">
    <source>
        <dbReference type="EMBL" id="MDK9559219.1"/>
    </source>
</evidence>
<dbReference type="EMBL" id="JASSQD010000003">
    <property type="protein sequence ID" value="MDK9559219.1"/>
    <property type="molecule type" value="Genomic_DNA"/>
</dbReference>
<sequence length="279" mass="31225">MKTLLVILLIVVAGGLLALWLWRQLDHRADQAAMDRLSATQPLHPEQFEPAMIEGLPEPARRYFLFTIAPGTPLYTVARIGIAGRFGMGSKDKPDYLDMSALEVLALPTGFAWKMAARRGLMRLSGSDTERWTRFWLMGLLPVARSGGDLNHARSAFGRYVAEAVFWSPAALLPGPGVRWELVDENTARVVVRKNGLEQAVEVRVAESGQPLQVSFFRWSDANPEKVYRLQPFGGFLTDFQEFSGFRLATRVEAGNFFGTEYYFPFFVVSVTDITFPGN</sequence>